<feature type="domain" description="DUF6534" evidence="2">
    <location>
        <begin position="170"/>
        <end position="252"/>
    </location>
</feature>
<feature type="transmembrane region" description="Helical" evidence="1">
    <location>
        <begin position="122"/>
        <end position="144"/>
    </location>
</feature>
<accession>A0AAD7NUX2</accession>
<keyword evidence="1" id="KW-0472">Membrane</keyword>
<dbReference type="EMBL" id="JARKIB010000008">
    <property type="protein sequence ID" value="KAJ7777013.1"/>
    <property type="molecule type" value="Genomic_DNA"/>
</dbReference>
<proteinExistence type="predicted"/>
<reference evidence="3" key="1">
    <citation type="submission" date="2023-03" db="EMBL/GenBank/DDBJ databases">
        <title>Massive genome expansion in bonnet fungi (Mycena s.s.) driven by repeated elements and novel gene families across ecological guilds.</title>
        <authorList>
            <consortium name="Lawrence Berkeley National Laboratory"/>
            <person name="Harder C.B."/>
            <person name="Miyauchi S."/>
            <person name="Viragh M."/>
            <person name="Kuo A."/>
            <person name="Thoen E."/>
            <person name="Andreopoulos B."/>
            <person name="Lu D."/>
            <person name="Skrede I."/>
            <person name="Drula E."/>
            <person name="Henrissat B."/>
            <person name="Morin E."/>
            <person name="Kohler A."/>
            <person name="Barry K."/>
            <person name="LaButti K."/>
            <person name="Morin E."/>
            <person name="Salamov A."/>
            <person name="Lipzen A."/>
            <person name="Mereny Z."/>
            <person name="Hegedus B."/>
            <person name="Baldrian P."/>
            <person name="Stursova M."/>
            <person name="Weitz H."/>
            <person name="Taylor A."/>
            <person name="Grigoriev I.V."/>
            <person name="Nagy L.G."/>
            <person name="Martin F."/>
            <person name="Kauserud H."/>
        </authorList>
    </citation>
    <scope>NUCLEOTIDE SEQUENCE</scope>
    <source>
        <strain evidence="3">CBHHK182m</strain>
    </source>
</reference>
<feature type="transmembrane region" description="Helical" evidence="1">
    <location>
        <begin position="12"/>
        <end position="35"/>
    </location>
</feature>
<comment type="caution">
    <text evidence="3">The sequence shown here is derived from an EMBL/GenBank/DDBJ whole genome shotgun (WGS) entry which is preliminary data.</text>
</comment>
<name>A0AAD7NUX2_9AGAR</name>
<feature type="transmembrane region" description="Helical" evidence="1">
    <location>
        <begin position="47"/>
        <end position="71"/>
    </location>
</feature>
<dbReference type="PANTHER" id="PTHR40465:SF1">
    <property type="entry name" value="DUF6534 DOMAIN-CONTAINING PROTEIN"/>
    <property type="match status" value="1"/>
</dbReference>
<protein>
    <recommendedName>
        <fullName evidence="2">DUF6534 domain-containing protein</fullName>
    </recommendedName>
</protein>
<feature type="transmembrane region" description="Helical" evidence="1">
    <location>
        <begin position="93"/>
        <end position="110"/>
    </location>
</feature>
<gene>
    <name evidence="3" type="ORF">B0H16DRAFT_1504051</name>
</gene>
<dbReference type="PANTHER" id="PTHR40465">
    <property type="entry name" value="CHROMOSOME 1, WHOLE GENOME SHOTGUN SEQUENCE"/>
    <property type="match status" value="1"/>
</dbReference>
<evidence type="ECO:0000259" key="2">
    <source>
        <dbReference type="Pfam" id="PF20152"/>
    </source>
</evidence>
<dbReference type="InterPro" id="IPR045339">
    <property type="entry name" value="DUF6534"/>
</dbReference>
<organism evidence="3 4">
    <name type="scientific">Mycena metata</name>
    <dbReference type="NCBI Taxonomy" id="1033252"/>
    <lineage>
        <taxon>Eukaryota</taxon>
        <taxon>Fungi</taxon>
        <taxon>Dikarya</taxon>
        <taxon>Basidiomycota</taxon>
        <taxon>Agaricomycotina</taxon>
        <taxon>Agaricomycetes</taxon>
        <taxon>Agaricomycetidae</taxon>
        <taxon>Agaricales</taxon>
        <taxon>Marasmiineae</taxon>
        <taxon>Mycenaceae</taxon>
        <taxon>Mycena</taxon>
    </lineage>
</organism>
<feature type="transmembrane region" description="Helical" evidence="1">
    <location>
        <begin position="199"/>
        <end position="221"/>
    </location>
</feature>
<keyword evidence="4" id="KW-1185">Reference proteome</keyword>
<dbReference type="Pfam" id="PF20152">
    <property type="entry name" value="DUF6534"/>
    <property type="match status" value="1"/>
</dbReference>
<feature type="transmembrane region" description="Helical" evidence="1">
    <location>
        <begin position="156"/>
        <end position="183"/>
    </location>
</feature>
<keyword evidence="1" id="KW-0812">Transmembrane</keyword>
<keyword evidence="1" id="KW-1133">Transmembrane helix</keyword>
<dbReference type="Proteomes" id="UP001215598">
    <property type="component" value="Unassembled WGS sequence"/>
</dbReference>
<dbReference type="AlphaFoldDB" id="A0AAD7NUX2"/>
<evidence type="ECO:0000256" key="1">
    <source>
        <dbReference type="SAM" id="Phobius"/>
    </source>
</evidence>
<sequence length="315" mass="35002">MSDNFLSDLNGSLGAIEVGAVAGTFLFGIMTLQTFHYYRNFPADSKLLKVIVGLVWSFELGHTMSCLHALYSQTVTFYGSPSHVLSPPPSEDITVLFAALIYTIVQIFFANRVRILSGRPYIMTIACILGLLRLVGHMAILALLLRYIRVTILLEWRWLVITSLSLDLSMDILITASLCYYFWRIRSEHARMRSTVDTLMLWTCESTLMTSATSILQMILFLTRTDLVWVGVFVFQAKIFSNAMLASLNGRERFRGLDDTEERAGKVTSIAFLATSDGDAHSTVILASPIRAGVSAGIIIPGEAEKTSGGEHRRD</sequence>
<evidence type="ECO:0000313" key="4">
    <source>
        <dbReference type="Proteomes" id="UP001215598"/>
    </source>
</evidence>
<feature type="transmembrane region" description="Helical" evidence="1">
    <location>
        <begin position="227"/>
        <end position="248"/>
    </location>
</feature>
<evidence type="ECO:0000313" key="3">
    <source>
        <dbReference type="EMBL" id="KAJ7777013.1"/>
    </source>
</evidence>